<feature type="domain" description="IF rod" evidence="7">
    <location>
        <begin position="74"/>
        <end position="388"/>
    </location>
</feature>
<sequence>MSYNSFKQTTKSVQHNSVGYDGCQVGSYYSGVGAGVGFGGAAGYGGGFAGDGFAVGGGYGTGAGGNVSILSGNEKETMQNLNYRLASYLDKVHELEAKNAELERKIKDWLDKHGPGPAEAPKDYSKYYKEIEDLNAKILEASKQNAAVLLQCDNARLAADDFKQKYESEHVLRLTVEADINGLHKVMDDLTMSKSELQPQVDSLTEELAYLKKNHDDEVKAIKAPETGKVSVEMNAAPSTDLTKILNDMRAQYEDLAMRNRKKAQDDFNKLSAELTKKIDQGQTTIVQSSTEVTTLKRTLQALQIELQSQLAQKNSLEMLLAETEGKFCMKLSHIQETIASLEERLAQLRADSECQKDEYQQLLDMKTKLEAEINTYKSLLDKLGAINVIQGQGQTQGQGQGQGQVQGTATQKP</sequence>
<dbReference type="Gene3D" id="1.20.5.500">
    <property type="entry name" value="Single helix bin"/>
    <property type="match status" value="1"/>
</dbReference>
<evidence type="ECO:0000259" key="7">
    <source>
        <dbReference type="PROSITE" id="PS51842"/>
    </source>
</evidence>
<evidence type="ECO:0000256" key="4">
    <source>
        <dbReference type="RuleBase" id="RU000685"/>
    </source>
</evidence>
<dbReference type="EMBL" id="BC170450">
    <property type="protein sequence ID" value="AAI70450.1"/>
    <property type="molecule type" value="mRNA"/>
</dbReference>
<feature type="coiled-coil region" evidence="5">
    <location>
        <begin position="261"/>
        <end position="380"/>
    </location>
</feature>
<dbReference type="Pfam" id="PF00038">
    <property type="entry name" value="Filament"/>
    <property type="match status" value="1"/>
</dbReference>
<evidence type="ECO:0000256" key="3">
    <source>
        <dbReference type="ARBA" id="ARBA00023054"/>
    </source>
</evidence>
<accession>B7ZSA0</accession>
<feature type="compositionally biased region" description="Gly residues" evidence="6">
    <location>
        <begin position="395"/>
        <end position="405"/>
    </location>
</feature>
<evidence type="ECO:0000256" key="2">
    <source>
        <dbReference type="ARBA" id="ARBA00022754"/>
    </source>
</evidence>
<dbReference type="AlphaFoldDB" id="B7ZSA0"/>
<keyword evidence="2 4" id="KW-0403">Intermediate filament</keyword>
<dbReference type="Gene3D" id="1.20.5.1160">
    <property type="entry name" value="Vasodilator-stimulated phosphoprotein"/>
    <property type="match status" value="1"/>
</dbReference>
<feature type="coiled-coil region" evidence="5">
    <location>
        <begin position="78"/>
        <end position="151"/>
    </location>
</feature>
<dbReference type="SUPFAM" id="SSF64593">
    <property type="entry name" value="Intermediate filament protein, coiled coil region"/>
    <property type="match status" value="2"/>
</dbReference>
<dbReference type="GO" id="GO:0030855">
    <property type="term" value="P:epithelial cell differentiation"/>
    <property type="evidence" value="ECO:0007669"/>
    <property type="project" value="TreeGrafter"/>
</dbReference>
<evidence type="ECO:0000256" key="6">
    <source>
        <dbReference type="SAM" id="MobiDB-lite"/>
    </source>
</evidence>
<dbReference type="Gene3D" id="1.20.5.170">
    <property type="match status" value="1"/>
</dbReference>
<gene>
    <name evidence="8" type="primary">xak-a</name>
</gene>
<reference evidence="8" key="1">
    <citation type="submission" date="2008-11" db="EMBL/GenBank/DDBJ databases">
        <authorList>
            <consortium name="NIH - Xenopus Gene Collection (XGC) project"/>
        </authorList>
    </citation>
    <scope>NUCLEOTIDE SEQUENCE [LARGE SCALE MRNA]</scope>
    <source>
        <tissue evidence="8">Oocytes</tissue>
    </source>
</reference>
<dbReference type="InterPro" id="IPR018039">
    <property type="entry name" value="IF_conserved"/>
</dbReference>
<dbReference type="PANTHER" id="PTHR23239">
    <property type="entry name" value="INTERMEDIATE FILAMENT"/>
    <property type="match status" value="1"/>
</dbReference>
<dbReference type="GO" id="GO:0005882">
    <property type="term" value="C:intermediate filament"/>
    <property type="evidence" value="ECO:0007669"/>
    <property type="project" value="UniProtKB-KW"/>
</dbReference>
<keyword evidence="3 5" id="KW-0175">Coiled coil</keyword>
<dbReference type="GO" id="GO:0005198">
    <property type="term" value="F:structural molecule activity"/>
    <property type="evidence" value="ECO:0007669"/>
    <property type="project" value="InterPro"/>
</dbReference>
<dbReference type="InterPro" id="IPR039008">
    <property type="entry name" value="IF_rod_dom"/>
</dbReference>
<dbReference type="PROSITE" id="PS00226">
    <property type="entry name" value="IF_ROD_1"/>
    <property type="match status" value="1"/>
</dbReference>
<dbReference type="PRINTS" id="PR01248">
    <property type="entry name" value="TYPE1KERATIN"/>
</dbReference>
<dbReference type="InterPro" id="IPR002957">
    <property type="entry name" value="Keratin_I"/>
</dbReference>
<proteinExistence type="evidence at transcript level"/>
<dbReference type="PANTHER" id="PTHR23239:SF389">
    <property type="entry name" value="KERATIN-3, TYPE I CYTOSKELETAL 51 KDA-LIKE"/>
    <property type="match status" value="1"/>
</dbReference>
<dbReference type="PROSITE" id="PS51842">
    <property type="entry name" value="IF_ROD_2"/>
    <property type="match status" value="1"/>
</dbReference>
<dbReference type="FunFam" id="1.20.5.1160:FF:000002">
    <property type="entry name" value="Type I keratin 10"/>
    <property type="match status" value="1"/>
</dbReference>
<name>B7ZSA0_XENLA</name>
<feature type="region of interest" description="Disordered" evidence="6">
    <location>
        <begin position="394"/>
        <end position="414"/>
    </location>
</feature>
<dbReference type="SMART" id="SM01391">
    <property type="entry name" value="Filament"/>
    <property type="match status" value="1"/>
</dbReference>
<evidence type="ECO:0000313" key="8">
    <source>
        <dbReference type="EMBL" id="AAI70448.1"/>
    </source>
</evidence>
<organism evidence="8">
    <name type="scientific">Xenopus laevis</name>
    <name type="common">African clawed frog</name>
    <dbReference type="NCBI Taxonomy" id="8355"/>
    <lineage>
        <taxon>Eukaryota</taxon>
        <taxon>Metazoa</taxon>
        <taxon>Chordata</taxon>
        <taxon>Craniata</taxon>
        <taxon>Vertebrata</taxon>
        <taxon>Euteleostomi</taxon>
        <taxon>Amphibia</taxon>
        <taxon>Batrachia</taxon>
        <taxon>Anura</taxon>
        <taxon>Pipoidea</taxon>
        <taxon>Pipidae</taxon>
        <taxon>Xenopodinae</taxon>
        <taxon>Xenopus</taxon>
        <taxon>Xenopus</taxon>
    </lineage>
</organism>
<dbReference type="GO" id="GO:0045109">
    <property type="term" value="P:intermediate filament organization"/>
    <property type="evidence" value="ECO:0007669"/>
    <property type="project" value="TreeGrafter"/>
</dbReference>
<keyword evidence="1 8" id="KW-0416">Keratin</keyword>
<evidence type="ECO:0000256" key="1">
    <source>
        <dbReference type="ARBA" id="ARBA00022744"/>
    </source>
</evidence>
<dbReference type="EMBL" id="BC170448">
    <property type="protein sequence ID" value="AAI70448.1"/>
    <property type="molecule type" value="mRNA"/>
</dbReference>
<evidence type="ECO:0000256" key="5">
    <source>
        <dbReference type="SAM" id="Coils"/>
    </source>
</evidence>
<protein>
    <submittedName>
        <fullName evidence="8">Adult keratin XAK-A</fullName>
    </submittedName>
</protein>
<dbReference type="FunFam" id="1.20.5.170:FF:000002">
    <property type="entry name" value="Type I keratin KA11"/>
    <property type="match status" value="1"/>
</dbReference>
<comment type="similarity">
    <text evidence="4">Belongs to the intermediate filament family.</text>
</comment>